<dbReference type="PANTHER" id="PTHR23139">
    <property type="entry name" value="RNA-BINDING PROTEIN"/>
    <property type="match status" value="1"/>
</dbReference>
<organism evidence="6 7">
    <name type="scientific">Olpidium bornovanus</name>
    <dbReference type="NCBI Taxonomy" id="278681"/>
    <lineage>
        <taxon>Eukaryota</taxon>
        <taxon>Fungi</taxon>
        <taxon>Fungi incertae sedis</taxon>
        <taxon>Olpidiomycota</taxon>
        <taxon>Olpidiomycotina</taxon>
        <taxon>Olpidiomycetes</taxon>
        <taxon>Olpidiales</taxon>
        <taxon>Olpidiaceae</taxon>
        <taxon>Olpidium</taxon>
    </lineage>
</organism>
<dbReference type="Proteomes" id="UP000673691">
    <property type="component" value="Unassembled WGS sequence"/>
</dbReference>
<proteinExistence type="predicted"/>
<feature type="non-terminal residue" evidence="6">
    <location>
        <position position="392"/>
    </location>
</feature>
<evidence type="ECO:0000313" key="7">
    <source>
        <dbReference type="Proteomes" id="UP000673691"/>
    </source>
</evidence>
<dbReference type="AlphaFoldDB" id="A0A8H7ZX72"/>
<keyword evidence="7" id="KW-1185">Reference proteome</keyword>
<evidence type="ECO:0000256" key="2">
    <source>
        <dbReference type="ARBA" id="ARBA00022884"/>
    </source>
</evidence>
<dbReference type="SUPFAM" id="SSF54928">
    <property type="entry name" value="RNA-binding domain, RBD"/>
    <property type="match status" value="2"/>
</dbReference>
<keyword evidence="1" id="KW-0507">mRNA processing</keyword>
<dbReference type="PROSITE" id="PS50102">
    <property type="entry name" value="RRM"/>
    <property type="match status" value="2"/>
</dbReference>
<sequence>MDFPRPGLGAPLQSVSRQARRLYVGQIPYGITEVRGNRALSLRKLTASIVDASANNFKFGDLIISLFRLIAISALSLFFLQDAMMNFFNDAMICNGLAIEPGNPVISVQINQEKNYAFVEFRNPVETTAAVAFDGIQFEGQSLKIRRPKDYAPPTGEPLRLPAIHLPGVVSTNVPDGPNKIFLGGLPPYLNEDQVIELLKSFGELRAFNLVKDTMTGVSKVEGSPIVASHAALLSDERGASRNSRFGIPGISSCKKKGFAFCEYANPGNTDIAIQGLNNLELGDKRLVVQRASVGSRGDVRGSGTNRLPVGMPCPGLMMPTMMPPALSGAVEPTTVLQLLNMVTKEELANDEDYADIMEDIRDESAKFGNVLEVRIPRPAPPGAPEVPGVGK</sequence>
<dbReference type="CDD" id="cd12231">
    <property type="entry name" value="RRM2_U2AF65"/>
    <property type="match status" value="1"/>
</dbReference>
<evidence type="ECO:0000256" key="1">
    <source>
        <dbReference type="ARBA" id="ARBA00022664"/>
    </source>
</evidence>
<evidence type="ECO:0000313" key="6">
    <source>
        <dbReference type="EMBL" id="KAG5461056.1"/>
    </source>
</evidence>
<gene>
    <name evidence="6" type="ORF">BJ554DRAFT_6810</name>
</gene>
<keyword evidence="2 4" id="KW-0694">RNA-binding</keyword>
<evidence type="ECO:0000256" key="4">
    <source>
        <dbReference type="PROSITE-ProRule" id="PRU00176"/>
    </source>
</evidence>
<dbReference type="InterPro" id="IPR035979">
    <property type="entry name" value="RBD_domain_sf"/>
</dbReference>
<dbReference type="GO" id="GO:0008380">
    <property type="term" value="P:RNA splicing"/>
    <property type="evidence" value="ECO:0007669"/>
    <property type="project" value="UniProtKB-KW"/>
</dbReference>
<accession>A0A8H7ZX72</accession>
<evidence type="ECO:0000256" key="3">
    <source>
        <dbReference type="ARBA" id="ARBA00023187"/>
    </source>
</evidence>
<protein>
    <recommendedName>
        <fullName evidence="5">RRM domain-containing protein</fullName>
    </recommendedName>
</protein>
<dbReference type="OrthoDB" id="10266058at2759"/>
<feature type="domain" description="RRM" evidence="5">
    <location>
        <begin position="179"/>
        <end position="294"/>
    </location>
</feature>
<evidence type="ECO:0000259" key="5">
    <source>
        <dbReference type="PROSITE" id="PS50102"/>
    </source>
</evidence>
<dbReference type="InterPro" id="IPR000504">
    <property type="entry name" value="RRM_dom"/>
</dbReference>
<dbReference type="GO" id="GO:0006397">
    <property type="term" value="P:mRNA processing"/>
    <property type="evidence" value="ECO:0007669"/>
    <property type="project" value="UniProtKB-KW"/>
</dbReference>
<keyword evidence="3" id="KW-0508">mRNA splicing</keyword>
<name>A0A8H7ZX72_9FUNG</name>
<dbReference type="Gene3D" id="3.30.70.330">
    <property type="match status" value="4"/>
</dbReference>
<dbReference type="EMBL" id="JAEFCI010004270">
    <property type="protein sequence ID" value="KAG5461056.1"/>
    <property type="molecule type" value="Genomic_DNA"/>
</dbReference>
<dbReference type="CDD" id="cd12230">
    <property type="entry name" value="RRM1_U2AF65"/>
    <property type="match status" value="1"/>
</dbReference>
<dbReference type="CDD" id="cd12232">
    <property type="entry name" value="RRM3_U2AF65"/>
    <property type="match status" value="1"/>
</dbReference>
<dbReference type="GO" id="GO:0003723">
    <property type="term" value="F:RNA binding"/>
    <property type="evidence" value="ECO:0007669"/>
    <property type="project" value="UniProtKB-UniRule"/>
</dbReference>
<comment type="caution">
    <text evidence="6">The sequence shown here is derived from an EMBL/GenBank/DDBJ whole genome shotgun (WGS) entry which is preliminary data.</text>
</comment>
<feature type="domain" description="RRM" evidence="5">
    <location>
        <begin position="68"/>
        <end position="150"/>
    </location>
</feature>
<reference evidence="6 7" key="1">
    <citation type="journal article" name="Sci. Rep.">
        <title>Genome-scale phylogenetic analyses confirm Olpidium as the closest living zoosporic fungus to the non-flagellated, terrestrial fungi.</title>
        <authorList>
            <person name="Chang Y."/>
            <person name="Rochon D."/>
            <person name="Sekimoto S."/>
            <person name="Wang Y."/>
            <person name="Chovatia M."/>
            <person name="Sandor L."/>
            <person name="Salamov A."/>
            <person name="Grigoriev I.V."/>
            <person name="Stajich J.E."/>
            <person name="Spatafora J.W."/>
        </authorList>
    </citation>
    <scope>NUCLEOTIDE SEQUENCE [LARGE SCALE GENOMIC DNA]</scope>
    <source>
        <strain evidence="6">S191</strain>
    </source>
</reference>
<dbReference type="SMART" id="SM00360">
    <property type="entry name" value="RRM"/>
    <property type="match status" value="2"/>
</dbReference>
<dbReference type="InterPro" id="IPR012677">
    <property type="entry name" value="Nucleotide-bd_a/b_plait_sf"/>
</dbReference>
<dbReference type="Pfam" id="PF00076">
    <property type="entry name" value="RRM_1"/>
    <property type="match status" value="2"/>
</dbReference>